<dbReference type="InterPro" id="IPR029066">
    <property type="entry name" value="PLP-binding_barrel"/>
</dbReference>
<feature type="domain" description="Alanine racemase C-terminal" evidence="8">
    <location>
        <begin position="229"/>
        <end position="353"/>
    </location>
</feature>
<keyword evidence="10" id="KW-1185">Reference proteome</keyword>
<dbReference type="RefSeq" id="WP_369691898.1">
    <property type="nucleotide sequence ID" value="NZ_WJPP01000001.1"/>
</dbReference>
<dbReference type="FunFam" id="3.20.20.10:FF:000002">
    <property type="entry name" value="Alanine racemase"/>
    <property type="match status" value="1"/>
</dbReference>
<dbReference type="GO" id="GO:0030632">
    <property type="term" value="P:D-alanine biosynthetic process"/>
    <property type="evidence" value="ECO:0007669"/>
    <property type="project" value="UniProtKB-UniRule"/>
</dbReference>
<feature type="binding site" evidence="5 7">
    <location>
        <position position="298"/>
    </location>
    <ligand>
        <name>substrate</name>
    </ligand>
</feature>
<dbReference type="Proteomes" id="UP000433788">
    <property type="component" value="Unassembled WGS sequence"/>
</dbReference>
<dbReference type="SMART" id="SM01005">
    <property type="entry name" value="Ala_racemase_C"/>
    <property type="match status" value="1"/>
</dbReference>
<gene>
    <name evidence="9" type="primary">alr</name>
    <name evidence="9" type="ORF">GH984_02435</name>
</gene>
<dbReference type="InterPro" id="IPR009006">
    <property type="entry name" value="Ala_racemase/Decarboxylase_C"/>
</dbReference>
<accession>A0A6N7QQV9</accession>
<comment type="function">
    <text evidence="5">Catalyzes the interconversion of L-alanine and D-alanine. May also act on other amino acids.</text>
</comment>
<dbReference type="PANTHER" id="PTHR30511">
    <property type="entry name" value="ALANINE RACEMASE"/>
    <property type="match status" value="1"/>
</dbReference>
<dbReference type="Pfam" id="PF01168">
    <property type="entry name" value="Ala_racemase_N"/>
    <property type="match status" value="1"/>
</dbReference>
<dbReference type="InterPro" id="IPR001608">
    <property type="entry name" value="Ala_racemase_N"/>
</dbReference>
<evidence type="ECO:0000256" key="4">
    <source>
        <dbReference type="ARBA" id="ARBA00023235"/>
    </source>
</evidence>
<dbReference type="GO" id="GO:0030170">
    <property type="term" value="F:pyridoxal phosphate binding"/>
    <property type="evidence" value="ECO:0007669"/>
    <property type="project" value="UniProtKB-UniRule"/>
</dbReference>
<dbReference type="CDD" id="cd06827">
    <property type="entry name" value="PLPDE_III_AR_proteobact"/>
    <property type="match status" value="1"/>
</dbReference>
<comment type="pathway">
    <text evidence="5">Amino-acid biosynthesis; D-alanine biosynthesis; D-alanine from L-alanine: step 1/1.</text>
</comment>
<dbReference type="AlphaFoldDB" id="A0A6N7QQV9"/>
<dbReference type="PROSITE" id="PS00395">
    <property type="entry name" value="ALANINE_RACEMASE"/>
    <property type="match status" value="1"/>
</dbReference>
<protein>
    <recommendedName>
        <fullName evidence="5">Alanine racemase</fullName>
        <ecNumber evidence="5">5.1.1.1</ecNumber>
    </recommendedName>
</protein>
<dbReference type="InterPro" id="IPR000821">
    <property type="entry name" value="Ala_racemase"/>
</dbReference>
<dbReference type="Gene3D" id="2.40.37.10">
    <property type="entry name" value="Lyase, Ornithine Decarboxylase, Chain A, domain 1"/>
    <property type="match status" value="1"/>
</dbReference>
<feature type="binding site" evidence="5 7">
    <location>
        <position position="131"/>
    </location>
    <ligand>
        <name>substrate</name>
    </ligand>
</feature>
<evidence type="ECO:0000256" key="6">
    <source>
        <dbReference type="PIRSR" id="PIRSR600821-50"/>
    </source>
</evidence>
<dbReference type="PRINTS" id="PR00992">
    <property type="entry name" value="ALARACEMASE"/>
</dbReference>
<evidence type="ECO:0000256" key="2">
    <source>
        <dbReference type="ARBA" id="ARBA00001933"/>
    </source>
</evidence>
<dbReference type="Gene3D" id="3.20.20.10">
    <property type="entry name" value="Alanine racemase"/>
    <property type="match status" value="1"/>
</dbReference>
<dbReference type="SUPFAM" id="SSF50621">
    <property type="entry name" value="Alanine racemase C-terminal domain-like"/>
    <property type="match status" value="1"/>
</dbReference>
<evidence type="ECO:0000313" key="9">
    <source>
        <dbReference type="EMBL" id="MRH77558.1"/>
    </source>
</evidence>
<feature type="active site" description="Proton acceptor; specific for L-alanine" evidence="5">
    <location>
        <position position="250"/>
    </location>
</feature>
<dbReference type="InterPro" id="IPR020622">
    <property type="entry name" value="Ala_racemase_pyridoxalP-BS"/>
</dbReference>
<dbReference type="EMBL" id="WJPP01000001">
    <property type="protein sequence ID" value="MRH77558.1"/>
    <property type="molecule type" value="Genomic_DNA"/>
</dbReference>
<reference evidence="9 10" key="1">
    <citation type="submission" date="2019-11" db="EMBL/GenBank/DDBJ databases">
        <authorList>
            <person name="Zhang X.Y."/>
        </authorList>
    </citation>
    <scope>NUCLEOTIDE SEQUENCE [LARGE SCALE GENOMIC DNA]</scope>
    <source>
        <strain evidence="9 10">C176</strain>
    </source>
</reference>
<evidence type="ECO:0000256" key="7">
    <source>
        <dbReference type="PIRSR" id="PIRSR600821-52"/>
    </source>
</evidence>
<comment type="similarity">
    <text evidence="5">Belongs to the alanine racemase family.</text>
</comment>
<comment type="catalytic activity">
    <reaction evidence="1 5">
        <text>L-alanine = D-alanine</text>
        <dbReference type="Rhea" id="RHEA:20249"/>
        <dbReference type="ChEBI" id="CHEBI:57416"/>
        <dbReference type="ChEBI" id="CHEBI:57972"/>
        <dbReference type="EC" id="5.1.1.1"/>
    </reaction>
</comment>
<proteinExistence type="inferred from homology"/>
<comment type="caution">
    <text evidence="9">The sequence shown here is derived from an EMBL/GenBank/DDBJ whole genome shotgun (WGS) entry which is preliminary data.</text>
</comment>
<dbReference type="InterPro" id="IPR011079">
    <property type="entry name" value="Ala_racemase_C"/>
</dbReference>
<feature type="modified residue" description="N6-(pyridoxal phosphate)lysine" evidence="5 6">
    <location>
        <position position="35"/>
    </location>
</feature>
<dbReference type="UniPathway" id="UPA00042">
    <property type="reaction ID" value="UER00497"/>
</dbReference>
<evidence type="ECO:0000256" key="5">
    <source>
        <dbReference type="HAMAP-Rule" id="MF_01201"/>
    </source>
</evidence>
<comment type="cofactor">
    <cofactor evidence="2 5 6">
        <name>pyridoxal 5'-phosphate</name>
        <dbReference type="ChEBI" id="CHEBI:597326"/>
    </cofactor>
</comment>
<evidence type="ECO:0000259" key="8">
    <source>
        <dbReference type="SMART" id="SM01005"/>
    </source>
</evidence>
<dbReference type="GO" id="GO:0008784">
    <property type="term" value="F:alanine racemase activity"/>
    <property type="evidence" value="ECO:0007669"/>
    <property type="project" value="UniProtKB-UniRule"/>
</dbReference>
<keyword evidence="4 5" id="KW-0413">Isomerase</keyword>
<dbReference type="SUPFAM" id="SSF51419">
    <property type="entry name" value="PLP-binding barrel"/>
    <property type="match status" value="1"/>
</dbReference>
<dbReference type="PANTHER" id="PTHR30511:SF0">
    <property type="entry name" value="ALANINE RACEMASE, CATABOLIC-RELATED"/>
    <property type="match status" value="1"/>
</dbReference>
<sequence>MTRPTQATVDLSALRHNFSVARQLATGAKIMAVLKANAYGHGLLPVAHALAADADAFAVSCLEEALPLRLAGLKQRIVLLEGVFGVEEIPIAAARGLDLVVHSLWQLEALEQAMLPNRIDCWLKVDTGMGRLGFAPDQAGMIAERLQRAAGVGNVYWMSHLASADNPDNPATDAQQACFDELTSPSGWPSSLANSAGTIGWPQTHGDWVRPGIMLFGSAPLGTPGLRPVMSLEAQLIAVKNLPAGHGVGYGSVFVCPQDMPVGVVSIGYGDGYPRHCGEGSVVGIQGALVPVIGRVSMDMLCVDLRTVPAAGIGDRVILWGDAPTVDEVAARAGTISYELLCQVTPRVPRVYRWKGGV</sequence>
<dbReference type="Pfam" id="PF00842">
    <property type="entry name" value="Ala_racemase_C"/>
    <property type="match status" value="1"/>
</dbReference>
<evidence type="ECO:0000256" key="1">
    <source>
        <dbReference type="ARBA" id="ARBA00000316"/>
    </source>
</evidence>
<dbReference type="NCBIfam" id="TIGR00492">
    <property type="entry name" value="alr"/>
    <property type="match status" value="1"/>
</dbReference>
<dbReference type="HAMAP" id="MF_01201">
    <property type="entry name" value="Ala_racemase"/>
    <property type="match status" value="1"/>
</dbReference>
<evidence type="ECO:0000256" key="3">
    <source>
        <dbReference type="ARBA" id="ARBA00022898"/>
    </source>
</evidence>
<organism evidence="9 10">
    <name type="scientific">Spiribacter salilacus</name>
    <dbReference type="NCBI Taxonomy" id="2664894"/>
    <lineage>
        <taxon>Bacteria</taxon>
        <taxon>Pseudomonadati</taxon>
        <taxon>Pseudomonadota</taxon>
        <taxon>Gammaproteobacteria</taxon>
        <taxon>Chromatiales</taxon>
        <taxon>Ectothiorhodospiraceae</taxon>
        <taxon>Spiribacter</taxon>
    </lineage>
</organism>
<evidence type="ECO:0000313" key="10">
    <source>
        <dbReference type="Proteomes" id="UP000433788"/>
    </source>
</evidence>
<name>A0A6N7QQV9_9GAMM</name>
<keyword evidence="3 5" id="KW-0663">Pyridoxal phosphate</keyword>
<dbReference type="GO" id="GO:0005829">
    <property type="term" value="C:cytosol"/>
    <property type="evidence" value="ECO:0007669"/>
    <property type="project" value="TreeGrafter"/>
</dbReference>
<feature type="active site" description="Proton acceptor; specific for D-alanine" evidence="5">
    <location>
        <position position="35"/>
    </location>
</feature>
<dbReference type="EC" id="5.1.1.1" evidence="5"/>